<keyword evidence="1" id="KW-0472">Membrane</keyword>
<gene>
    <name evidence="2" type="ORF">SELO1098_LOCUS24054</name>
</gene>
<dbReference type="AlphaFoldDB" id="A0A7S3HHN5"/>
<feature type="transmembrane region" description="Helical" evidence="1">
    <location>
        <begin position="21"/>
        <end position="43"/>
    </location>
</feature>
<dbReference type="EMBL" id="HBIC01047107">
    <property type="protein sequence ID" value="CAE0295202.1"/>
    <property type="molecule type" value="Transcribed_RNA"/>
</dbReference>
<name>A0A7S3HHN5_9STRA</name>
<protein>
    <submittedName>
        <fullName evidence="2">Uncharacterized protein</fullName>
    </submittedName>
</protein>
<evidence type="ECO:0000256" key="1">
    <source>
        <dbReference type="SAM" id="Phobius"/>
    </source>
</evidence>
<accession>A0A7S3HHN5</accession>
<keyword evidence="1" id="KW-1133">Transmembrane helix</keyword>
<feature type="transmembrane region" description="Helical" evidence="1">
    <location>
        <begin position="70"/>
        <end position="91"/>
    </location>
</feature>
<keyword evidence="1" id="KW-0812">Transmembrane</keyword>
<dbReference type="Gene3D" id="1.20.120.1770">
    <property type="match status" value="1"/>
</dbReference>
<reference evidence="2" key="1">
    <citation type="submission" date="2021-01" db="EMBL/GenBank/DDBJ databases">
        <authorList>
            <person name="Corre E."/>
            <person name="Pelletier E."/>
            <person name="Niang G."/>
            <person name="Scheremetjew M."/>
            <person name="Finn R."/>
            <person name="Kale V."/>
            <person name="Holt S."/>
            <person name="Cochrane G."/>
            <person name="Meng A."/>
            <person name="Brown T."/>
            <person name="Cohen L."/>
        </authorList>
    </citation>
    <scope>NUCLEOTIDE SEQUENCE</scope>
    <source>
        <strain evidence="2">CCAP 955/1</strain>
    </source>
</reference>
<sequence length="105" mass="11270">MVHFLIPGINEAIIRSYARNHIFIGSFILVLSLGAVETGLMILTDSCGYDVTRPDINPAANYHRLSPGCLLANSIGIVVLAAVFLALYSIFRFVVAPPDAIPLAS</sequence>
<proteinExistence type="predicted"/>
<evidence type="ECO:0000313" key="2">
    <source>
        <dbReference type="EMBL" id="CAE0295202.1"/>
    </source>
</evidence>
<organism evidence="2">
    <name type="scientific">Spumella elongata</name>
    <dbReference type="NCBI Taxonomy" id="89044"/>
    <lineage>
        <taxon>Eukaryota</taxon>
        <taxon>Sar</taxon>
        <taxon>Stramenopiles</taxon>
        <taxon>Ochrophyta</taxon>
        <taxon>Chrysophyceae</taxon>
        <taxon>Chromulinales</taxon>
        <taxon>Chromulinaceae</taxon>
        <taxon>Spumella</taxon>
    </lineage>
</organism>